<accession>X1SSG5</accession>
<reference evidence="1" key="1">
    <citation type="journal article" date="2014" name="Front. Microbiol.">
        <title>High frequency of phylogenetically diverse reductive dehalogenase-homologous genes in deep subseafloor sedimentary metagenomes.</title>
        <authorList>
            <person name="Kawai M."/>
            <person name="Futagami T."/>
            <person name="Toyoda A."/>
            <person name="Takaki Y."/>
            <person name="Nishi S."/>
            <person name="Hori S."/>
            <person name="Arai W."/>
            <person name="Tsubouchi T."/>
            <person name="Morono Y."/>
            <person name="Uchiyama I."/>
            <person name="Ito T."/>
            <person name="Fujiyama A."/>
            <person name="Inagaki F."/>
            <person name="Takami H."/>
        </authorList>
    </citation>
    <scope>NUCLEOTIDE SEQUENCE</scope>
    <source>
        <strain evidence="1">Expedition CK06-06</strain>
    </source>
</reference>
<proteinExistence type="predicted"/>
<dbReference type="AlphaFoldDB" id="X1SSG5"/>
<gene>
    <name evidence="1" type="ORF">S12H4_20809</name>
</gene>
<sequence>MAIDIENEKESTRVGSIDAHIAFPQNIWLYSQLSREFQKKANAYYIQIQRKLNSGLSFELLRKYIEPDFDIETGFIPFTDFVQNYIELRYDYSAYTKFITGMSIQSHYDHWEDIENNLLKDGYGGSIVFYLKGNSIIAPGYNQEYRWYQGKYYDNKMGQILLIFRKKGNEIALTYARGNYYGGNLNYVNGQMSLGVC</sequence>
<comment type="caution">
    <text evidence="1">The sequence shown here is derived from an EMBL/GenBank/DDBJ whole genome shotgun (WGS) entry which is preliminary data.</text>
</comment>
<name>X1SSG5_9ZZZZ</name>
<feature type="non-terminal residue" evidence="1">
    <location>
        <position position="197"/>
    </location>
</feature>
<evidence type="ECO:0000313" key="1">
    <source>
        <dbReference type="EMBL" id="GAI78305.1"/>
    </source>
</evidence>
<organism evidence="1">
    <name type="scientific">marine sediment metagenome</name>
    <dbReference type="NCBI Taxonomy" id="412755"/>
    <lineage>
        <taxon>unclassified sequences</taxon>
        <taxon>metagenomes</taxon>
        <taxon>ecological metagenomes</taxon>
    </lineage>
</organism>
<protein>
    <submittedName>
        <fullName evidence="1">Uncharacterized protein</fullName>
    </submittedName>
</protein>
<dbReference type="EMBL" id="BARW01010602">
    <property type="protein sequence ID" value="GAI78305.1"/>
    <property type="molecule type" value="Genomic_DNA"/>
</dbReference>